<gene>
    <name evidence="3" type="ORF">FSCOSCO3_A012367</name>
</gene>
<dbReference type="Pfam" id="PF12796">
    <property type="entry name" value="Ank_2"/>
    <property type="match status" value="1"/>
</dbReference>
<feature type="region of interest" description="Disordered" evidence="2">
    <location>
        <begin position="230"/>
        <end position="302"/>
    </location>
</feature>
<dbReference type="PROSITE" id="PS50297">
    <property type="entry name" value="ANK_REP_REGION"/>
    <property type="match status" value="3"/>
</dbReference>
<sequence length="867" mass="96547">MTDSCNQEQERNSDVCTSDDDSISLLYDPYGCQSTGAAEDMKISDLASQHGNKEQGEKKVEMEINGLKPPQTEPQITCADSASQSATFVRSLRKTQLHKRNWKGETLLHIACRRKDLERVKALIQAGISVNMEDYAGWTALHEASAAGEEAVVEELLKAGANVNAMSSEGVTPLRDAVAAGHYQVVKLLLQYGSNPTDRTLGGLSIVDLAQEENIKELLLTFQASSVVHEQTGEAPAQHRIPGDRSSETHSHKQRSCQNSFSASVLHSDTSHVQSRESGDQDGAREPGGTQQRRKDTITDNQIRSEAIRKVLEEVEKKQTEMLTWPLTEAEDADRYHRALKVNHSVLMEVLAKQHVEKDNLAHKCRSVTESLRQRVLKRQLLSLASCQRNLVLILQKQKHLVEMYVLSTQTPVMRQQPEQLSTPATTAASSKGRKAPTCFPNNCNQNSQIKESCKSVDWVVLPSAPPNNAKNITEPGPPAAPKTRRRKAKKKIKKPRKSSQLRNIQVKGNNAVIQTRAEDNSSQRKAPRPRKSSQLRKILVKGNNALIQTRAEDNSRHLSILIQKGIMQSGSVIQLFLKGQWHSAHVLGDGSIKDSKGKSHPGPERWLESIFGNYIPVSSAYAWDKVTFKDKPLSCHLLNVECEGNAAQMCPEDVQHCSSTSAQEELTAEPDSLNLLMKIKRIHLVNDDELLPNAIMDLYWDKLLQKNYSDSEDWVASVRDGARGIAGRTHERSALSKRTFLRMWYDINCTAVYELDPVEIGKALEIKRKAIVDVDDDTTANQRTSSDSCLTSVNLHASPEQRSWLTSCSPSTVFNRISAAVLEFGTLPQPEVRVLILTSVVWSGLQKPTALPLNSWRQRMLHKCKG</sequence>
<dbReference type="PANTHER" id="PTHR24176:SF14">
    <property type="entry name" value="ANKYRIN REPEAT DOMAIN-CONTAINING PROTEIN 31"/>
    <property type="match status" value="1"/>
</dbReference>
<dbReference type="PROSITE" id="PS50088">
    <property type="entry name" value="ANK_REPEAT"/>
    <property type="match status" value="3"/>
</dbReference>
<reference evidence="3 4" key="1">
    <citation type="submission" date="2024-01" db="EMBL/GenBank/DDBJ databases">
        <authorList>
            <person name="Alioto T."/>
            <person name="Alioto T."/>
            <person name="Gomez Garrido J."/>
        </authorList>
    </citation>
    <scope>NUCLEOTIDE SEQUENCE [LARGE SCALE GENOMIC DNA]</scope>
</reference>
<dbReference type="SMART" id="SM00248">
    <property type="entry name" value="ANK"/>
    <property type="match status" value="3"/>
</dbReference>
<feature type="repeat" description="ANK" evidence="1">
    <location>
        <begin position="169"/>
        <end position="201"/>
    </location>
</feature>
<protein>
    <submittedName>
        <fullName evidence="3">Ankyrin repeat domain-containing protein 31-like isoform X1</fullName>
    </submittedName>
</protein>
<evidence type="ECO:0000313" key="4">
    <source>
        <dbReference type="Proteomes" id="UP001314229"/>
    </source>
</evidence>
<keyword evidence="1" id="KW-0040">ANK repeat</keyword>
<dbReference type="Proteomes" id="UP001314229">
    <property type="component" value="Unassembled WGS sequence"/>
</dbReference>
<feature type="compositionally biased region" description="Basic and acidic residues" evidence="2">
    <location>
        <begin position="241"/>
        <end position="251"/>
    </location>
</feature>
<feature type="region of interest" description="Disordered" evidence="2">
    <location>
        <begin position="1"/>
        <end position="22"/>
    </location>
</feature>
<feature type="compositionally biased region" description="Polar residues" evidence="2">
    <location>
        <begin position="416"/>
        <end position="430"/>
    </location>
</feature>
<feature type="compositionally biased region" description="Polar residues" evidence="2">
    <location>
        <begin position="256"/>
        <end position="273"/>
    </location>
</feature>
<dbReference type="EMBL" id="CAWUFR010000040">
    <property type="protein sequence ID" value="CAK6959540.1"/>
    <property type="molecule type" value="Genomic_DNA"/>
</dbReference>
<proteinExistence type="predicted"/>
<feature type="region of interest" description="Disordered" evidence="2">
    <location>
        <begin position="465"/>
        <end position="535"/>
    </location>
</feature>
<feature type="compositionally biased region" description="Basic and acidic residues" evidence="2">
    <location>
        <begin position="274"/>
        <end position="285"/>
    </location>
</feature>
<evidence type="ECO:0000256" key="2">
    <source>
        <dbReference type="SAM" id="MobiDB-lite"/>
    </source>
</evidence>
<name>A0AAV1NK63_SCOSC</name>
<feature type="compositionally biased region" description="Polar residues" evidence="2">
    <location>
        <begin position="501"/>
        <end position="514"/>
    </location>
</feature>
<dbReference type="AlphaFoldDB" id="A0AAV1NK63"/>
<keyword evidence="4" id="KW-1185">Reference proteome</keyword>
<comment type="caution">
    <text evidence="3">The sequence shown here is derived from an EMBL/GenBank/DDBJ whole genome shotgun (WGS) entry which is preliminary data.</text>
</comment>
<dbReference type="SUPFAM" id="SSF48403">
    <property type="entry name" value="Ankyrin repeat"/>
    <property type="match status" value="1"/>
</dbReference>
<feature type="region of interest" description="Disordered" evidence="2">
    <location>
        <begin position="416"/>
        <end position="439"/>
    </location>
</feature>
<feature type="repeat" description="ANK" evidence="1">
    <location>
        <begin position="136"/>
        <end position="168"/>
    </location>
</feature>
<feature type="compositionally biased region" description="Basic residues" evidence="2">
    <location>
        <begin position="483"/>
        <end position="500"/>
    </location>
</feature>
<evidence type="ECO:0000313" key="3">
    <source>
        <dbReference type="EMBL" id="CAK6959540.1"/>
    </source>
</evidence>
<dbReference type="PANTHER" id="PTHR24176">
    <property type="entry name" value="ANKYRIN REPEAT DOMAIN-CONTAINING PROTEIN 31-RELATED"/>
    <property type="match status" value="1"/>
</dbReference>
<dbReference type="InterPro" id="IPR002110">
    <property type="entry name" value="Ankyrin_rpt"/>
</dbReference>
<dbReference type="InterPro" id="IPR036770">
    <property type="entry name" value="Ankyrin_rpt-contain_sf"/>
</dbReference>
<dbReference type="Gene3D" id="1.25.40.20">
    <property type="entry name" value="Ankyrin repeat-containing domain"/>
    <property type="match status" value="1"/>
</dbReference>
<feature type="repeat" description="ANK" evidence="1">
    <location>
        <begin position="103"/>
        <end position="135"/>
    </location>
</feature>
<organism evidence="3 4">
    <name type="scientific">Scomber scombrus</name>
    <name type="common">Atlantic mackerel</name>
    <name type="synonym">Scomber vernalis</name>
    <dbReference type="NCBI Taxonomy" id="13677"/>
    <lineage>
        <taxon>Eukaryota</taxon>
        <taxon>Metazoa</taxon>
        <taxon>Chordata</taxon>
        <taxon>Craniata</taxon>
        <taxon>Vertebrata</taxon>
        <taxon>Euteleostomi</taxon>
        <taxon>Actinopterygii</taxon>
        <taxon>Neopterygii</taxon>
        <taxon>Teleostei</taxon>
        <taxon>Neoteleostei</taxon>
        <taxon>Acanthomorphata</taxon>
        <taxon>Pelagiaria</taxon>
        <taxon>Scombriformes</taxon>
        <taxon>Scombridae</taxon>
        <taxon>Scomber</taxon>
    </lineage>
</organism>
<dbReference type="InterPro" id="IPR042334">
    <property type="entry name" value="ANKRD31"/>
</dbReference>
<feature type="compositionally biased region" description="Basic residues" evidence="2">
    <location>
        <begin position="526"/>
        <end position="535"/>
    </location>
</feature>
<evidence type="ECO:0000256" key="1">
    <source>
        <dbReference type="PROSITE-ProRule" id="PRU00023"/>
    </source>
</evidence>
<accession>A0AAV1NK63</accession>